<dbReference type="OMA" id="HTVLYLM"/>
<dbReference type="PANTHER" id="PTHR43477:SF1">
    <property type="entry name" value="DIHYDROANTICAPSIN 7-DEHYDROGENASE"/>
    <property type="match status" value="1"/>
</dbReference>
<dbReference type="InterPro" id="IPR036291">
    <property type="entry name" value="NAD(P)-bd_dom_sf"/>
</dbReference>
<comment type="similarity">
    <text evidence="1">Belongs to the short-chain dehydrogenases/reductases (SDR) family.</text>
</comment>
<dbReference type="RefSeq" id="XP_008078014.1">
    <property type="nucleotide sequence ID" value="XM_008079823.1"/>
</dbReference>
<name>S3D971_GLAL2</name>
<dbReference type="eggNOG" id="KOG0725">
    <property type="taxonomic scope" value="Eukaryota"/>
</dbReference>
<dbReference type="AlphaFoldDB" id="S3D971"/>
<dbReference type="Pfam" id="PF23441">
    <property type="entry name" value="SDR"/>
    <property type="match status" value="1"/>
</dbReference>
<evidence type="ECO:0000256" key="1">
    <source>
        <dbReference type="ARBA" id="ARBA00006484"/>
    </source>
</evidence>
<dbReference type="Gene3D" id="3.40.50.720">
    <property type="entry name" value="NAD(P)-binding Rossmann-like Domain"/>
    <property type="match status" value="1"/>
</dbReference>
<dbReference type="SUPFAM" id="SSF51735">
    <property type="entry name" value="NAD(P)-binding Rossmann-fold domains"/>
    <property type="match status" value="1"/>
</dbReference>
<dbReference type="EMBL" id="KE145355">
    <property type="protein sequence ID" value="EPE35027.1"/>
    <property type="molecule type" value="Genomic_DNA"/>
</dbReference>
<evidence type="ECO:0000256" key="3">
    <source>
        <dbReference type="ARBA" id="ARBA00023002"/>
    </source>
</evidence>
<dbReference type="PANTHER" id="PTHR43477">
    <property type="entry name" value="DIHYDROANTICAPSIN 7-DEHYDROGENASE"/>
    <property type="match status" value="1"/>
</dbReference>
<dbReference type="OrthoDB" id="294295at2759"/>
<dbReference type="InterPro" id="IPR051122">
    <property type="entry name" value="SDR_DHRS6-like"/>
</dbReference>
<dbReference type="CDD" id="cd05233">
    <property type="entry name" value="SDR_c"/>
    <property type="match status" value="1"/>
</dbReference>
<organism evidence="4 5">
    <name type="scientific">Glarea lozoyensis (strain ATCC 20868 / MF5171)</name>
    <dbReference type="NCBI Taxonomy" id="1116229"/>
    <lineage>
        <taxon>Eukaryota</taxon>
        <taxon>Fungi</taxon>
        <taxon>Dikarya</taxon>
        <taxon>Ascomycota</taxon>
        <taxon>Pezizomycotina</taxon>
        <taxon>Leotiomycetes</taxon>
        <taxon>Helotiales</taxon>
        <taxon>Helotiaceae</taxon>
        <taxon>Glarea</taxon>
    </lineage>
</organism>
<protein>
    <submittedName>
        <fullName evidence="4">NAD(P)-binding Rossmann-fold containing protein</fullName>
    </submittedName>
</protein>
<evidence type="ECO:0000256" key="2">
    <source>
        <dbReference type="ARBA" id="ARBA00022857"/>
    </source>
</evidence>
<dbReference type="GeneID" id="19469768"/>
<dbReference type="InterPro" id="IPR002347">
    <property type="entry name" value="SDR_fam"/>
</dbReference>
<dbReference type="HOGENOM" id="CLU_010194_15_2_1"/>
<keyword evidence="3" id="KW-0560">Oxidoreductase</keyword>
<dbReference type="InterPro" id="IPR057571">
    <property type="entry name" value="SDR_PhqE-like"/>
</dbReference>
<keyword evidence="2" id="KW-0521">NADP</keyword>
<gene>
    <name evidence="4" type="ORF">GLAREA_10722</name>
</gene>
<dbReference type="Proteomes" id="UP000016922">
    <property type="component" value="Unassembled WGS sequence"/>
</dbReference>
<dbReference type="PRINTS" id="PR00081">
    <property type="entry name" value="GDHRDH"/>
</dbReference>
<evidence type="ECO:0000313" key="5">
    <source>
        <dbReference type="Proteomes" id="UP000016922"/>
    </source>
</evidence>
<accession>S3D971</accession>
<reference evidence="4 5" key="1">
    <citation type="journal article" date="2013" name="BMC Genomics">
        <title>Genomics-driven discovery of the pneumocandin biosynthetic gene cluster in the fungus Glarea lozoyensis.</title>
        <authorList>
            <person name="Chen L."/>
            <person name="Yue Q."/>
            <person name="Zhang X."/>
            <person name="Xiang M."/>
            <person name="Wang C."/>
            <person name="Li S."/>
            <person name="Che Y."/>
            <person name="Ortiz-Lopez F.J."/>
            <person name="Bills G.F."/>
            <person name="Liu X."/>
            <person name="An Z."/>
        </authorList>
    </citation>
    <scope>NUCLEOTIDE SEQUENCE [LARGE SCALE GENOMIC DNA]</scope>
    <source>
        <strain evidence="5">ATCC 20868 / MF5171</strain>
    </source>
</reference>
<evidence type="ECO:0000313" key="4">
    <source>
        <dbReference type="EMBL" id="EPE35027.1"/>
    </source>
</evidence>
<sequence length="229" mass="24502">MTQRKTPKLYQKHILIIGGSSGLGYAVAELSLESSAKVTISSSSPKRIETAVSKLKEAFPDAEVNGHACDLSGEDVESHIVELFEKVGKVDHVVFTAGDALASMKISEIDLKKIQTAGQIRFFAPLLVAKHAAKYLSPGPESSIILTTGTVGDHPIPDWSVIAGYAAGLHGMTRNLAVDLKPIRVNCVSPGAVETELWDNMQKTAKETMMNQIAAKVPTGRIGRPEDGK</sequence>
<dbReference type="KEGG" id="glz:GLAREA_10722"/>
<proteinExistence type="inferred from homology"/>
<keyword evidence="5" id="KW-1185">Reference proteome</keyword>
<dbReference type="GO" id="GO:0016491">
    <property type="term" value="F:oxidoreductase activity"/>
    <property type="evidence" value="ECO:0007669"/>
    <property type="project" value="UniProtKB-KW"/>
</dbReference>